<dbReference type="OMA" id="GQLIMQY"/>
<dbReference type="Gene3D" id="3.40.605.10">
    <property type="entry name" value="Aldehyde Dehydrogenase, Chain A, domain 1"/>
    <property type="match status" value="1"/>
</dbReference>
<dbReference type="InterPro" id="IPR029510">
    <property type="entry name" value="Ald_DH_CS_GLU"/>
</dbReference>
<name>G0RYG1_CHATD</name>
<evidence type="ECO:0000259" key="7">
    <source>
        <dbReference type="Pfam" id="PF00171"/>
    </source>
</evidence>
<sequence>MRLVHTPSLGRALCRPGPNKLSRGYLQSSFWEAGRGSRPIVHKAARPRSHPAAFVPVSRTLNPGWLQLKHQNSSITAPIATTITSSFSTSAKMSSDLFVELSTPVTGPYKQPIGLFINNEFVEGIEKKKFEVVNPATEEVIVSVCEATEKDVDVAVAAARKAFEGVWRRVTPQQRGLMLLKLADIAEKNAELLAAVESLDNGKSITMARGDVAAVVGCIRYYGGWADKIEGKTIDINPDMLHYTRPEPIGVCGQIIPWNFPLLMLAWKIGPALATGNTVVLKTAEQTPLSALVFAQFIKEAGFPPGVVNIISGFGKTAGAAIASHMDIDKVAFTGSTLVGRSIMKAAAESNLKKVTLELGGKSPNIVFDDADIEEAISWVNFGIYFNHGQCCCAGSRIFVQEGIYDKFLEAFKKRAEQNKVGDPFHPETFQGPQVSKLQFDRIMGYIESGKADGAKIVTGGERHGDKGYFIKPTIFADVRPDMKIMREEIFGPVCAIAKFKTIEEAIQMGNDTCYGLAASVHTKDLNTAIRVSNGLRAGTVWVNCHNMLSHQLPFGGFKASGIGRELGELALANYTENKSVAINMAGKLF</sequence>
<comment type="similarity">
    <text evidence="1 6">Belongs to the aldehyde dehydrogenase family.</text>
</comment>
<dbReference type="SUPFAM" id="SSF53720">
    <property type="entry name" value="ALDH-like"/>
    <property type="match status" value="1"/>
</dbReference>
<dbReference type="PROSITE" id="PS00687">
    <property type="entry name" value="ALDEHYDE_DEHYDR_GLU"/>
    <property type="match status" value="1"/>
</dbReference>
<dbReference type="HOGENOM" id="CLU_005391_0_0_1"/>
<dbReference type="CDD" id="cd07091">
    <property type="entry name" value="ALDH_F1-2_Ald2-like"/>
    <property type="match status" value="1"/>
</dbReference>
<dbReference type="GeneID" id="18254695"/>
<dbReference type="FunFam" id="3.40.309.10:FF:000001">
    <property type="entry name" value="Mitochondrial aldehyde dehydrogenase 2"/>
    <property type="match status" value="1"/>
</dbReference>
<dbReference type="GO" id="GO:0004029">
    <property type="term" value="F:aldehyde dehydrogenase (NAD+) activity"/>
    <property type="evidence" value="ECO:0007669"/>
    <property type="project" value="UniProtKB-EC"/>
</dbReference>
<gene>
    <name evidence="8" type="ORF">CTHT_0006570</name>
</gene>
<dbReference type="FunFam" id="3.40.605.10:FF:000050">
    <property type="entry name" value="Aldehyde dehydrogenase, mitochondrial"/>
    <property type="match status" value="1"/>
</dbReference>
<evidence type="ECO:0000256" key="2">
    <source>
        <dbReference type="ARBA" id="ARBA00023002"/>
    </source>
</evidence>
<dbReference type="Proteomes" id="UP000008066">
    <property type="component" value="Unassembled WGS sequence"/>
</dbReference>
<evidence type="ECO:0000313" key="9">
    <source>
        <dbReference type="Proteomes" id="UP000008066"/>
    </source>
</evidence>
<keyword evidence="9" id="KW-1185">Reference proteome</keyword>
<reference evidence="8 9" key="1">
    <citation type="journal article" date="2011" name="Cell">
        <title>Insight into structure and assembly of the nuclear pore complex by utilizing the genome of a eukaryotic thermophile.</title>
        <authorList>
            <person name="Amlacher S."/>
            <person name="Sarges P."/>
            <person name="Flemming D."/>
            <person name="van Noort V."/>
            <person name="Kunze R."/>
            <person name="Devos D.P."/>
            <person name="Arumugam M."/>
            <person name="Bork P."/>
            <person name="Hurt E."/>
        </authorList>
    </citation>
    <scope>NUCLEOTIDE SEQUENCE [LARGE SCALE GENOMIC DNA]</scope>
    <source>
        <strain evidence="9">DSM 1495 / CBS 144.50 / IMI 039719</strain>
    </source>
</reference>
<dbReference type="InterPro" id="IPR016161">
    <property type="entry name" value="Ald_DH/histidinol_DH"/>
</dbReference>
<comment type="catalytic activity">
    <reaction evidence="4">
        <text>an aldehyde + NAD(+) + H2O = a carboxylate + NADH + 2 H(+)</text>
        <dbReference type="Rhea" id="RHEA:16185"/>
        <dbReference type="ChEBI" id="CHEBI:15377"/>
        <dbReference type="ChEBI" id="CHEBI:15378"/>
        <dbReference type="ChEBI" id="CHEBI:17478"/>
        <dbReference type="ChEBI" id="CHEBI:29067"/>
        <dbReference type="ChEBI" id="CHEBI:57540"/>
        <dbReference type="ChEBI" id="CHEBI:57945"/>
        <dbReference type="EC" id="1.2.1.3"/>
    </reaction>
</comment>
<dbReference type="KEGG" id="cthr:CTHT_0006570"/>
<protein>
    <recommendedName>
        <fullName evidence="3">aldehyde dehydrogenase (NAD(+))</fullName>
        <ecNumber evidence="3">1.2.1.3</ecNumber>
    </recommendedName>
</protein>
<evidence type="ECO:0000256" key="1">
    <source>
        <dbReference type="ARBA" id="ARBA00009986"/>
    </source>
</evidence>
<dbReference type="PANTHER" id="PTHR11699">
    <property type="entry name" value="ALDEHYDE DEHYDROGENASE-RELATED"/>
    <property type="match status" value="1"/>
</dbReference>
<dbReference type="InterPro" id="IPR015590">
    <property type="entry name" value="Aldehyde_DH_dom"/>
</dbReference>
<organism evidence="9">
    <name type="scientific">Chaetomium thermophilum (strain DSM 1495 / CBS 144.50 / IMI 039719)</name>
    <name type="common">Thermochaetoides thermophila</name>
    <dbReference type="NCBI Taxonomy" id="759272"/>
    <lineage>
        <taxon>Eukaryota</taxon>
        <taxon>Fungi</taxon>
        <taxon>Dikarya</taxon>
        <taxon>Ascomycota</taxon>
        <taxon>Pezizomycotina</taxon>
        <taxon>Sordariomycetes</taxon>
        <taxon>Sordariomycetidae</taxon>
        <taxon>Sordariales</taxon>
        <taxon>Chaetomiaceae</taxon>
        <taxon>Thermochaetoides</taxon>
    </lineage>
</organism>
<dbReference type="GO" id="GO:0019413">
    <property type="term" value="P:acetate biosynthetic process"/>
    <property type="evidence" value="ECO:0007669"/>
    <property type="project" value="UniProtKB-ARBA"/>
</dbReference>
<dbReference type="Gene3D" id="3.40.309.10">
    <property type="entry name" value="Aldehyde Dehydrogenase, Chain A, domain 2"/>
    <property type="match status" value="1"/>
</dbReference>
<dbReference type="AlphaFoldDB" id="G0RYG1"/>
<dbReference type="InterPro" id="IPR016162">
    <property type="entry name" value="Ald_DH_N"/>
</dbReference>
<evidence type="ECO:0000256" key="6">
    <source>
        <dbReference type="RuleBase" id="RU003345"/>
    </source>
</evidence>
<evidence type="ECO:0000313" key="8">
    <source>
        <dbReference type="EMBL" id="EGS23947.1"/>
    </source>
</evidence>
<dbReference type="RefSeq" id="XP_006691189.1">
    <property type="nucleotide sequence ID" value="XM_006691126.1"/>
</dbReference>
<accession>G0RYG1</accession>
<evidence type="ECO:0000256" key="3">
    <source>
        <dbReference type="ARBA" id="ARBA00024226"/>
    </source>
</evidence>
<dbReference type="EMBL" id="GL988032">
    <property type="protein sequence ID" value="EGS23947.1"/>
    <property type="molecule type" value="Genomic_DNA"/>
</dbReference>
<feature type="active site" evidence="5">
    <location>
        <position position="358"/>
    </location>
</feature>
<evidence type="ECO:0000256" key="5">
    <source>
        <dbReference type="PROSITE-ProRule" id="PRU10007"/>
    </source>
</evidence>
<dbReference type="OrthoDB" id="310895at2759"/>
<dbReference type="EC" id="1.2.1.3" evidence="3"/>
<dbReference type="InterPro" id="IPR016163">
    <property type="entry name" value="Ald_DH_C"/>
</dbReference>
<proteinExistence type="inferred from homology"/>
<dbReference type="PROSITE" id="PS00070">
    <property type="entry name" value="ALDEHYDE_DEHYDR_CYS"/>
    <property type="match status" value="1"/>
</dbReference>
<keyword evidence="2 6" id="KW-0560">Oxidoreductase</keyword>
<dbReference type="eggNOG" id="KOG2450">
    <property type="taxonomic scope" value="Eukaryota"/>
</dbReference>
<dbReference type="STRING" id="759272.G0RYG1"/>
<feature type="domain" description="Aldehyde dehydrogenase" evidence="7">
    <location>
        <begin position="123"/>
        <end position="581"/>
    </location>
</feature>
<dbReference type="Pfam" id="PF00171">
    <property type="entry name" value="Aldedh"/>
    <property type="match status" value="1"/>
</dbReference>
<evidence type="ECO:0000256" key="4">
    <source>
        <dbReference type="ARBA" id="ARBA00049194"/>
    </source>
</evidence>
<dbReference type="InterPro" id="IPR016160">
    <property type="entry name" value="Ald_DH_CS_CYS"/>
</dbReference>